<evidence type="ECO:0000256" key="9">
    <source>
        <dbReference type="SAM" id="Phobius"/>
    </source>
</evidence>
<feature type="transmembrane region" description="Helical" evidence="9">
    <location>
        <begin position="12"/>
        <end position="37"/>
    </location>
</feature>
<dbReference type="Pfam" id="PF04290">
    <property type="entry name" value="DctQ"/>
    <property type="match status" value="1"/>
</dbReference>
<reference evidence="11 12" key="1">
    <citation type="submission" date="2016-12" db="EMBL/GenBank/DDBJ databases">
        <title>Candidatus Reconcilibacillus cellulovorans genome.</title>
        <authorList>
            <person name="Kolinko S."/>
            <person name="Wu Y.-W."/>
            <person name="Tachea F."/>
            <person name="Denzel E."/>
            <person name="Hiras J."/>
            <person name="Baecker N."/>
            <person name="Chan L.J."/>
            <person name="Eichorst S.A."/>
            <person name="Frey D."/>
            <person name="Adams P.D."/>
            <person name="Pray T."/>
            <person name="Tanjore D."/>
            <person name="Petzold C.J."/>
            <person name="Gladden J.M."/>
            <person name="Simmons B.A."/>
            <person name="Singer S.W."/>
        </authorList>
    </citation>
    <scope>NUCLEOTIDE SEQUENCE [LARGE SCALE GENOMIC DNA]</scope>
    <source>
        <strain evidence="11">JTherm</strain>
    </source>
</reference>
<keyword evidence="6 9" id="KW-1133">Transmembrane helix</keyword>
<evidence type="ECO:0000256" key="6">
    <source>
        <dbReference type="ARBA" id="ARBA00022989"/>
    </source>
</evidence>
<dbReference type="Proteomes" id="UP000243688">
    <property type="component" value="Unassembled WGS sequence"/>
</dbReference>
<evidence type="ECO:0000256" key="4">
    <source>
        <dbReference type="ARBA" id="ARBA00022519"/>
    </source>
</evidence>
<evidence type="ECO:0000256" key="8">
    <source>
        <dbReference type="ARBA" id="ARBA00038436"/>
    </source>
</evidence>
<comment type="caution">
    <text evidence="11">The sequence shown here is derived from an EMBL/GenBank/DDBJ whole genome shotgun (WGS) entry which is preliminary data.</text>
</comment>
<keyword evidence="2" id="KW-0813">Transport</keyword>
<proteinExistence type="inferred from homology"/>
<organism evidence="11 12">
    <name type="scientific">Candidatus Reconcilbacillus cellulovorans</name>
    <dbReference type="NCBI Taxonomy" id="1906605"/>
    <lineage>
        <taxon>Bacteria</taxon>
        <taxon>Bacillati</taxon>
        <taxon>Bacillota</taxon>
        <taxon>Bacilli</taxon>
        <taxon>Bacillales</taxon>
        <taxon>Paenibacillaceae</taxon>
        <taxon>Candidatus Reconcilbacillus</taxon>
    </lineage>
</organism>
<keyword evidence="5 9" id="KW-0812">Transmembrane</keyword>
<evidence type="ECO:0000256" key="3">
    <source>
        <dbReference type="ARBA" id="ARBA00022475"/>
    </source>
</evidence>
<evidence type="ECO:0000256" key="2">
    <source>
        <dbReference type="ARBA" id="ARBA00022448"/>
    </source>
</evidence>
<dbReference type="InterPro" id="IPR007387">
    <property type="entry name" value="TRAP_DctQ"/>
</dbReference>
<evidence type="ECO:0000256" key="7">
    <source>
        <dbReference type="ARBA" id="ARBA00023136"/>
    </source>
</evidence>
<comment type="subcellular location">
    <subcellularLocation>
        <location evidence="1">Cell inner membrane</location>
        <topology evidence="1">Multi-pass membrane protein</topology>
    </subcellularLocation>
</comment>
<feature type="transmembrane region" description="Helical" evidence="9">
    <location>
        <begin position="49"/>
        <end position="70"/>
    </location>
</feature>
<feature type="transmembrane region" description="Helical" evidence="9">
    <location>
        <begin position="133"/>
        <end position="151"/>
    </location>
</feature>
<evidence type="ECO:0000313" key="12">
    <source>
        <dbReference type="Proteomes" id="UP000243688"/>
    </source>
</evidence>
<evidence type="ECO:0000256" key="1">
    <source>
        <dbReference type="ARBA" id="ARBA00004429"/>
    </source>
</evidence>
<gene>
    <name evidence="11" type="ORF">BLM47_04135</name>
</gene>
<sequence length="166" mass="18075">MLRKKVSAALDNLGEALGAIGGIATFVMVIFVTFNVLTRKLLKWSMPGFYEVLGLIGALFYGAGIVYAAIRGDHIVTRVLLDRLSAGRMKTALVLFSRIAVLVMCGWLVDAGWRVTAGMLDERTLDLRIPVAPFRYFVVASFVLLALLILGGKEIGSDDKKVGKEL</sequence>
<dbReference type="GO" id="GO:0005886">
    <property type="term" value="C:plasma membrane"/>
    <property type="evidence" value="ECO:0007669"/>
    <property type="project" value="UniProtKB-SubCell"/>
</dbReference>
<dbReference type="EMBL" id="MOXJ01000006">
    <property type="protein sequence ID" value="PDO11017.1"/>
    <property type="molecule type" value="Genomic_DNA"/>
</dbReference>
<evidence type="ECO:0000259" key="10">
    <source>
        <dbReference type="Pfam" id="PF04290"/>
    </source>
</evidence>
<accession>A0A2A6E2N1</accession>
<dbReference type="PANTHER" id="PTHR35011">
    <property type="entry name" value="2,3-DIKETO-L-GULONATE TRAP TRANSPORTER SMALL PERMEASE PROTEIN YIAM"/>
    <property type="match status" value="1"/>
</dbReference>
<protein>
    <recommendedName>
        <fullName evidence="10">Tripartite ATP-independent periplasmic transporters DctQ component domain-containing protein</fullName>
    </recommendedName>
</protein>
<keyword evidence="7 9" id="KW-0472">Membrane</keyword>
<keyword evidence="3" id="KW-1003">Cell membrane</keyword>
<dbReference type="InterPro" id="IPR055348">
    <property type="entry name" value="DctQ"/>
</dbReference>
<dbReference type="AlphaFoldDB" id="A0A2A6E2N1"/>
<evidence type="ECO:0000256" key="5">
    <source>
        <dbReference type="ARBA" id="ARBA00022692"/>
    </source>
</evidence>
<feature type="transmembrane region" description="Helical" evidence="9">
    <location>
        <begin position="91"/>
        <end position="113"/>
    </location>
</feature>
<comment type="similarity">
    <text evidence="8">Belongs to the TRAP transporter small permease family.</text>
</comment>
<keyword evidence="4" id="KW-0997">Cell inner membrane</keyword>
<feature type="domain" description="Tripartite ATP-independent periplasmic transporters DctQ component" evidence="10">
    <location>
        <begin position="28"/>
        <end position="150"/>
    </location>
</feature>
<evidence type="ECO:0000313" key="11">
    <source>
        <dbReference type="EMBL" id="PDO11017.1"/>
    </source>
</evidence>
<name>A0A2A6E2N1_9BACL</name>